<name>A0ABU7KGJ9_9ACTN</name>
<reference evidence="1 2" key="1">
    <citation type="submission" date="2023-08" db="EMBL/GenBank/DDBJ databases">
        <authorList>
            <person name="Girao M."/>
            <person name="Carvalho M.F."/>
        </authorList>
    </citation>
    <scope>NUCLEOTIDE SEQUENCE [LARGE SCALE GENOMIC DNA]</scope>
    <source>
        <strain evidence="1 2">CT-R113</strain>
    </source>
</reference>
<dbReference type="RefSeq" id="WP_330095125.1">
    <property type="nucleotide sequence ID" value="NZ_JAUZMY010000047.1"/>
</dbReference>
<protein>
    <recommendedName>
        <fullName evidence="3">Polyprenyl synthetase</fullName>
    </recommendedName>
</protein>
<keyword evidence="2" id="KW-1185">Reference proteome</keyword>
<organism evidence="1 2">
    <name type="scientific">Nocardiopsis codii</name>
    <dbReference type="NCBI Taxonomy" id="3065942"/>
    <lineage>
        <taxon>Bacteria</taxon>
        <taxon>Bacillati</taxon>
        <taxon>Actinomycetota</taxon>
        <taxon>Actinomycetes</taxon>
        <taxon>Streptosporangiales</taxon>
        <taxon>Nocardiopsidaceae</taxon>
        <taxon>Nocardiopsis</taxon>
    </lineage>
</organism>
<evidence type="ECO:0000313" key="2">
    <source>
        <dbReference type="Proteomes" id="UP001356095"/>
    </source>
</evidence>
<evidence type="ECO:0008006" key="3">
    <source>
        <dbReference type="Google" id="ProtNLM"/>
    </source>
</evidence>
<evidence type="ECO:0000313" key="1">
    <source>
        <dbReference type="EMBL" id="MEE2041366.1"/>
    </source>
</evidence>
<comment type="caution">
    <text evidence="1">The sequence shown here is derived from an EMBL/GenBank/DDBJ whole genome shotgun (WGS) entry which is preliminary data.</text>
</comment>
<accession>A0ABU7KGJ9</accession>
<dbReference type="Proteomes" id="UP001356095">
    <property type="component" value="Unassembled WGS sequence"/>
</dbReference>
<gene>
    <name evidence="1" type="ORF">Q8791_29495</name>
</gene>
<dbReference type="EMBL" id="JAUZMY010000047">
    <property type="protein sequence ID" value="MEE2041366.1"/>
    <property type="molecule type" value="Genomic_DNA"/>
</dbReference>
<sequence>MVDAGDDDGERAERVSEPVLVAAGVADLVFSRVGGALRGARSLLARSDLAELARDGREELRQRGQLALQRYVAVPECHMEVLARRVAHRTGQSDG</sequence>
<proteinExistence type="predicted"/>